<dbReference type="RefSeq" id="WP_380747489.1">
    <property type="nucleotide sequence ID" value="NZ_JBHULT010000005.1"/>
</dbReference>
<feature type="transmembrane region" description="Helical" evidence="9">
    <location>
        <begin position="245"/>
        <end position="263"/>
    </location>
</feature>
<feature type="transmembrane region" description="Helical" evidence="9">
    <location>
        <begin position="501"/>
        <end position="520"/>
    </location>
</feature>
<dbReference type="Proteomes" id="UP001597468">
    <property type="component" value="Unassembled WGS sequence"/>
</dbReference>
<keyword evidence="9" id="KW-1003">Cell membrane</keyword>
<feature type="transmembrane region" description="Helical" evidence="9">
    <location>
        <begin position="322"/>
        <end position="341"/>
    </location>
</feature>
<keyword evidence="12" id="KW-1185">Reference proteome</keyword>
<accession>A0ABW5ISM7</accession>
<name>A0ABW5ISM7_9FLAO</name>
<feature type="transmembrane region" description="Helical" evidence="9">
    <location>
        <begin position="532"/>
        <end position="552"/>
    </location>
</feature>
<evidence type="ECO:0000256" key="6">
    <source>
        <dbReference type="ARBA" id="ARBA00022989"/>
    </source>
</evidence>
<reference evidence="12" key="1">
    <citation type="journal article" date="2019" name="Int. J. Syst. Evol. Microbiol.">
        <title>The Global Catalogue of Microorganisms (GCM) 10K type strain sequencing project: providing services to taxonomists for standard genome sequencing and annotation.</title>
        <authorList>
            <consortium name="The Broad Institute Genomics Platform"/>
            <consortium name="The Broad Institute Genome Sequencing Center for Infectious Disease"/>
            <person name="Wu L."/>
            <person name="Ma J."/>
        </authorList>
    </citation>
    <scope>NUCLEOTIDE SEQUENCE [LARGE SCALE GENOMIC DNA]</scope>
    <source>
        <strain evidence="12">KCTC 42585</strain>
    </source>
</reference>
<evidence type="ECO:0000256" key="7">
    <source>
        <dbReference type="ARBA" id="ARBA00023065"/>
    </source>
</evidence>
<comment type="activity regulation">
    <text evidence="9">Requires K(+) for maximal activity.</text>
</comment>
<feature type="transmembrane region" description="Helical" evidence="9">
    <location>
        <begin position="362"/>
        <end position="383"/>
    </location>
</feature>
<evidence type="ECO:0000256" key="9">
    <source>
        <dbReference type="HAMAP-Rule" id="MF_01129"/>
    </source>
</evidence>
<evidence type="ECO:0000256" key="1">
    <source>
        <dbReference type="ARBA" id="ARBA00004127"/>
    </source>
</evidence>
<evidence type="ECO:0000313" key="11">
    <source>
        <dbReference type="EMBL" id="MFD2516414.1"/>
    </source>
</evidence>
<keyword evidence="4 9" id="KW-0460">Magnesium</keyword>
<comment type="function">
    <text evidence="9">Sodium pump that utilizes the energy of pyrophosphate hydrolysis as the driving force for Na(+) movement across the membrane.</text>
</comment>
<evidence type="ECO:0000313" key="12">
    <source>
        <dbReference type="Proteomes" id="UP001597468"/>
    </source>
</evidence>
<gene>
    <name evidence="9" type="primary">hppA</name>
    <name evidence="11" type="ORF">ACFSTG_00760</name>
</gene>
<organism evidence="11 12">
    <name type="scientific">Salinimicrobium flavum</name>
    <dbReference type="NCBI Taxonomy" id="1737065"/>
    <lineage>
        <taxon>Bacteria</taxon>
        <taxon>Pseudomonadati</taxon>
        <taxon>Bacteroidota</taxon>
        <taxon>Flavobacteriia</taxon>
        <taxon>Flavobacteriales</taxon>
        <taxon>Flavobacteriaceae</taxon>
        <taxon>Salinimicrobium</taxon>
    </lineage>
</organism>
<keyword evidence="2 9" id="KW-0813">Transport</keyword>
<feature type="site" description="Determinant of potassium dependence" evidence="9">
    <location>
        <position position="495"/>
    </location>
</feature>
<protein>
    <recommendedName>
        <fullName evidence="9">Putative K(+)-stimulated pyrophosphate-energized sodium pump</fullName>
        <ecNumber evidence="9">7.2.3.1</ecNumber>
    </recommendedName>
    <alternativeName>
        <fullName evidence="9">Membrane-bound sodium-translocating pyrophosphatase</fullName>
    </alternativeName>
    <alternativeName>
        <fullName evidence="9">Pyrophosphate-energized inorganic pyrophosphatase</fullName>
        <shortName evidence="9">Na(+)-PPase</shortName>
    </alternativeName>
</protein>
<feature type="transmembrane region" description="Helical" evidence="9">
    <location>
        <begin position="600"/>
        <end position="621"/>
    </location>
</feature>
<dbReference type="HAMAP" id="MF_01129">
    <property type="entry name" value="PPase_energized_pump"/>
    <property type="match status" value="1"/>
</dbReference>
<comment type="subunit">
    <text evidence="9">Homodimer.</text>
</comment>
<feature type="transmembrane region" description="Helical" evidence="9">
    <location>
        <begin position="6"/>
        <end position="22"/>
    </location>
</feature>
<feature type="transmembrane region" description="Helical" evidence="9">
    <location>
        <begin position="82"/>
        <end position="106"/>
    </location>
</feature>
<evidence type="ECO:0000256" key="3">
    <source>
        <dbReference type="ARBA" id="ARBA00022692"/>
    </source>
</evidence>
<evidence type="ECO:0000256" key="8">
    <source>
        <dbReference type="ARBA" id="ARBA00023136"/>
    </source>
</evidence>
<dbReference type="EMBL" id="JBHULT010000005">
    <property type="protein sequence ID" value="MFD2516414.1"/>
    <property type="molecule type" value="Genomic_DNA"/>
</dbReference>
<dbReference type="EC" id="7.2.3.1" evidence="9"/>
<feature type="transmembrane region" description="Helical" evidence="9">
    <location>
        <begin position="275"/>
        <end position="302"/>
    </location>
</feature>
<evidence type="ECO:0000256" key="4">
    <source>
        <dbReference type="ARBA" id="ARBA00022842"/>
    </source>
</evidence>
<comment type="subcellular location">
    <subcellularLocation>
        <location evidence="9">Cell membrane</location>
        <topology evidence="9">Multi-pass membrane protein</topology>
    </subcellularLocation>
    <subcellularLocation>
        <location evidence="1">Endomembrane system</location>
        <topology evidence="1">Multi-pass membrane protein</topology>
    </subcellularLocation>
</comment>
<dbReference type="NCBIfam" id="NF001955">
    <property type="entry name" value="PRK00733.2-4"/>
    <property type="match status" value="1"/>
</dbReference>
<comment type="cofactor">
    <cofactor evidence="9">
        <name>Mg(2+)</name>
        <dbReference type="ChEBI" id="CHEBI:18420"/>
    </cofactor>
</comment>
<comment type="caution">
    <text evidence="9">Lacks conserved residue(s) required for the propagation of feature annotation.</text>
</comment>
<dbReference type="PANTHER" id="PTHR31998">
    <property type="entry name" value="K(+)-INSENSITIVE PYROPHOSPHATE-ENERGIZED PROTON PUMP"/>
    <property type="match status" value="1"/>
</dbReference>
<feature type="transmembrane region" description="Helical" evidence="9">
    <location>
        <begin position="627"/>
        <end position="649"/>
    </location>
</feature>
<evidence type="ECO:0000256" key="2">
    <source>
        <dbReference type="ARBA" id="ARBA00022448"/>
    </source>
</evidence>
<dbReference type="GO" id="GO:0004427">
    <property type="term" value="F:inorganic diphosphate phosphatase activity"/>
    <property type="evidence" value="ECO:0007669"/>
    <property type="project" value="UniProtKB-EC"/>
</dbReference>
<keyword evidence="9" id="KW-0915">Sodium</keyword>
<comment type="similarity">
    <text evidence="9">Belongs to the H(+)-translocating pyrophosphatase (TC 3.A.10) family. K(+)-stimulated subfamily.</text>
</comment>
<feature type="transmembrane region" description="Helical" evidence="9">
    <location>
        <begin position="58"/>
        <end position="76"/>
    </location>
</feature>
<keyword evidence="6 9" id="KW-1133">Transmembrane helix</keyword>
<comment type="catalytic activity">
    <reaction evidence="9">
        <text>Na(+)(in) + diphosphate + H2O = Na(+)(out) + 2 phosphate + H(+)</text>
        <dbReference type="Rhea" id="RHEA:57884"/>
        <dbReference type="ChEBI" id="CHEBI:15377"/>
        <dbReference type="ChEBI" id="CHEBI:15378"/>
        <dbReference type="ChEBI" id="CHEBI:29101"/>
        <dbReference type="ChEBI" id="CHEBI:33019"/>
        <dbReference type="ChEBI" id="CHEBI:43474"/>
        <dbReference type="EC" id="7.2.3.1"/>
    </reaction>
</comment>
<dbReference type="PIRSF" id="PIRSF001265">
    <property type="entry name" value="H+-PPase"/>
    <property type="match status" value="1"/>
</dbReference>
<dbReference type="NCBIfam" id="TIGR01104">
    <property type="entry name" value="V_PPase"/>
    <property type="match status" value="1"/>
</dbReference>
<sequence length="787" mass="82381">MESLMIWLPAILAIIGLIFMWAKRAWVLKQDAGDGKMKDISSHIYEGALAFLNAEYKILTIFVIVASILLAGISFIVPTTHILIVVAFIFGAIFSAFAGNIGMRIATQTNVRTTQAARTSLPQALKVSFGGGTVMGLGVAGLAVLGLTTFFIIFFHYFMGGEWTDVHQMTIVLETLAGFSLGAESIALFARVGGGIYTKAADVGADLVGKVEAGIPEDDPRNPATIADNVGDNVGDVAGMGADLFGSYVATVLAAMVLGNYVIKDMGGDIISEGFGGIGPILLPMAIAGFGIIFSILGTMLVKISSNSAKEAQVQSALNRGNWVSIVLVAISSFFLVTWMLPETMQMEFFGEGPQQISSMRVFYATLVGLVVGGVISAVTEYYTGLGKKPVLSIVQNSSTGAGTNVIAGLATGMMSTFYSVLLFAIAIWASYAFAGFYGVALAASAMMATTAMQLAIDAFGPIADNAGGIAEMSELPSEVRERTDILDSVGNTTAATGKGFAIASAALTSLALFAAYVTFTGIDGINIFKAPVLAMLFVGGMIPVVFSALAIQSVGKAAMEMVNEVRRQFREIPGIMEGTGKPQYDKCVEISTKAALREMLLPGLLTIGFPILIVLIPMGLGYENRLIAEMLGGYMAGVTVSGVLWAIFQNNAGGAWDNAKKSFEAGVMINGEMTYKGSEAHKAAVTGDTVGDPFKDTSGPSMNILIKLTCLIGLVIAPILGEDMAVAITPEIDEVTHTINIEEPAEVSETVDDALITAEKIAEAAAASGMTTETTPEAGTAPESEQ</sequence>
<keyword evidence="9" id="KW-0630">Potassium</keyword>
<keyword evidence="9" id="KW-0739">Sodium transport</keyword>
<dbReference type="NCBIfam" id="NF001960">
    <property type="entry name" value="PRK00733.3-5"/>
    <property type="match status" value="1"/>
</dbReference>
<evidence type="ECO:0000256" key="10">
    <source>
        <dbReference type="SAM" id="MobiDB-lite"/>
    </source>
</evidence>
<proteinExistence type="inferred from homology"/>
<dbReference type="Pfam" id="PF03030">
    <property type="entry name" value="H_PPase"/>
    <property type="match status" value="1"/>
</dbReference>
<comment type="caution">
    <text evidence="11">The sequence shown here is derived from an EMBL/GenBank/DDBJ whole genome shotgun (WGS) entry which is preliminary data.</text>
</comment>
<feature type="region of interest" description="Disordered" evidence="10">
    <location>
        <begin position="766"/>
        <end position="787"/>
    </location>
</feature>
<keyword evidence="7 9" id="KW-0406">Ion transport</keyword>
<dbReference type="InterPro" id="IPR004131">
    <property type="entry name" value="PPase-energised_H-pump"/>
</dbReference>
<feature type="transmembrane region" description="Helical" evidence="9">
    <location>
        <begin position="127"/>
        <end position="159"/>
    </location>
</feature>
<evidence type="ECO:0000256" key="5">
    <source>
        <dbReference type="ARBA" id="ARBA00022967"/>
    </source>
</evidence>
<keyword evidence="11" id="KW-0378">Hydrolase</keyword>
<keyword evidence="8 9" id="KW-0472">Membrane</keyword>
<keyword evidence="3 9" id="KW-0812">Transmembrane</keyword>
<feature type="transmembrane region" description="Helical" evidence="9">
    <location>
        <begin position="418"/>
        <end position="444"/>
    </location>
</feature>
<keyword evidence="5 9" id="KW-1278">Translocase</keyword>